<accession>E7QST2</accession>
<evidence type="ECO:0000313" key="2">
    <source>
        <dbReference type="Proteomes" id="UP000003751"/>
    </source>
</evidence>
<dbReference type="eggNOG" id="arCOG02565">
    <property type="taxonomic scope" value="Archaea"/>
</dbReference>
<dbReference type="Proteomes" id="UP000003751">
    <property type="component" value="Unassembled WGS sequence"/>
</dbReference>
<evidence type="ECO:0000313" key="1">
    <source>
        <dbReference type="EMBL" id="EFW92491.1"/>
    </source>
</evidence>
<dbReference type="Pfam" id="PF08309">
    <property type="entry name" value="LVIVD"/>
    <property type="match status" value="4"/>
</dbReference>
<name>E7QST2_HALPU</name>
<evidence type="ECO:0008006" key="3">
    <source>
        <dbReference type="Google" id="ProtNLM"/>
    </source>
</evidence>
<dbReference type="AlphaFoldDB" id="E7QST2"/>
<dbReference type="PATRIC" id="fig|797209.4.peg.1856"/>
<protein>
    <recommendedName>
        <fullName evidence="3">LVIVD repeat-containing protein</fullName>
    </recommendedName>
</protein>
<comment type="caution">
    <text evidence="1">The sequence shown here is derived from an EMBL/GenBank/DDBJ whole genome shotgun (WGS) entry which is preliminary data.</text>
</comment>
<sequence length="364" mass="40343">MSVRKDGKYAVVGTKWGTTGTVLVDVSDSSSLKQVHYLGNSNDAPNIDVKFDSRNGLYHRAIEKTWSGNFEIVDYGFSAGTPTNPTVVGSVSDGKSHNVRPHPTKPVLYTMNYGLESNGFDVYDVSDPTSPRKLGEYGPQGAGHDINVDPERDLLCCAYQSGQFIGFIIYDVSDPRNPTEIGRFDYTKRKSYDEANVGEEAFGAAHHGHFDPRRDLLVLGDERPQGVPGGKHVFDIGWKNGSLKNPVPVGFTVSPNARRMEDEYAERFDWTGHHFDIVPKGEATLVASADWHEGVVVYDITDPTTPTPVDRYRTDDGVSDIRVNDEVSQLGKAPMAWKTEYNEERDFIVASDTFTGLYTFELTS</sequence>
<dbReference type="InterPro" id="IPR013211">
    <property type="entry name" value="LVIVD"/>
</dbReference>
<dbReference type="SUPFAM" id="SSF101908">
    <property type="entry name" value="Putative isomerase YbhE"/>
    <property type="match status" value="1"/>
</dbReference>
<organism evidence="1 2">
    <name type="scientific">Haladaptatus paucihalophilus DX253</name>
    <dbReference type="NCBI Taxonomy" id="797209"/>
    <lineage>
        <taxon>Archaea</taxon>
        <taxon>Methanobacteriati</taxon>
        <taxon>Methanobacteriota</taxon>
        <taxon>Stenosarchaea group</taxon>
        <taxon>Halobacteria</taxon>
        <taxon>Halobacteriales</taxon>
        <taxon>Haladaptataceae</taxon>
        <taxon>Haladaptatus</taxon>
    </lineage>
</organism>
<dbReference type="OrthoDB" id="134269at2157"/>
<dbReference type="EMBL" id="AEMG01000007">
    <property type="protein sequence ID" value="EFW92491.1"/>
    <property type="molecule type" value="Genomic_DNA"/>
</dbReference>
<proteinExistence type="predicted"/>
<reference evidence="1 2" key="1">
    <citation type="journal article" date="2014" name="ISME J.">
        <title>Trehalose/2-sulfotrehalose biosynthesis and glycine-betaine uptake are widely spread mechanisms for osmoadaptation in the Halobacteriales.</title>
        <authorList>
            <person name="Youssef N.H."/>
            <person name="Savage-Ashlock K.N."/>
            <person name="McCully A.L."/>
            <person name="Luedtke B."/>
            <person name="Shaw E.I."/>
            <person name="Hoff W.D."/>
            <person name="Elshahed M.S."/>
        </authorList>
    </citation>
    <scope>NUCLEOTIDE SEQUENCE [LARGE SCALE GENOMIC DNA]</scope>
    <source>
        <strain evidence="1 2">DX253</strain>
    </source>
</reference>
<gene>
    <name evidence="1" type="ORF">ZOD2009_09288</name>
</gene>